<dbReference type="EMBL" id="GISG01202335">
    <property type="protein sequence ID" value="MBA4658922.1"/>
    <property type="molecule type" value="Transcribed_RNA"/>
</dbReference>
<sequence>MKVLLNPARAISVTPPATILAVKLAGARAQAVSVRFAGERTRTNSDRPILRRKRCRLTLKAVTVDSQALDELDFAESRVRNPAISTSYRNPDLPKPNQTVLEAQGRVCTGPTQTKPLTEEQAFKVLDTILKSAKGELKGEHNVSKAQLGAFFAGMTIRANAFPEATQWSEGERRAMNAFWPELVRTLPHDVIFIADPEGSIMGVGSSIGPQYTGQDTSEMRLVGALREVLAGGHLGYEEVQGVLRDVLPLESGDTKSAGLSESLLSAFFIGQRMNRETDRELKAYCLAFDDEIGKLS</sequence>
<dbReference type="AlphaFoldDB" id="A0A7C9E4Q4"/>
<accession>A0A7C9E4Q4</accession>
<reference evidence="1" key="1">
    <citation type="journal article" date="2013" name="J. Plant Res.">
        <title>Effect of fungi and light on seed germination of three Opuntia species from semiarid lands of central Mexico.</title>
        <authorList>
            <person name="Delgado-Sanchez P."/>
            <person name="Jimenez-Bremont J.F."/>
            <person name="Guerrero-Gonzalez Mde L."/>
            <person name="Flores J."/>
        </authorList>
    </citation>
    <scope>NUCLEOTIDE SEQUENCE</scope>
    <source>
        <tissue evidence="1">Cladode</tissue>
    </source>
</reference>
<evidence type="ECO:0000313" key="1">
    <source>
        <dbReference type="EMBL" id="MBA4658922.1"/>
    </source>
</evidence>
<dbReference type="GO" id="GO:0003921">
    <property type="term" value="F:GMP synthase activity"/>
    <property type="evidence" value="ECO:0007669"/>
    <property type="project" value="TreeGrafter"/>
</dbReference>
<organism evidence="1">
    <name type="scientific">Opuntia streptacantha</name>
    <name type="common">Prickly pear cactus</name>
    <name type="synonym">Opuntia cardona</name>
    <dbReference type="NCBI Taxonomy" id="393608"/>
    <lineage>
        <taxon>Eukaryota</taxon>
        <taxon>Viridiplantae</taxon>
        <taxon>Streptophyta</taxon>
        <taxon>Embryophyta</taxon>
        <taxon>Tracheophyta</taxon>
        <taxon>Spermatophyta</taxon>
        <taxon>Magnoliopsida</taxon>
        <taxon>eudicotyledons</taxon>
        <taxon>Gunneridae</taxon>
        <taxon>Pentapetalae</taxon>
        <taxon>Caryophyllales</taxon>
        <taxon>Cactineae</taxon>
        <taxon>Cactaceae</taxon>
        <taxon>Opuntioideae</taxon>
        <taxon>Opuntia</taxon>
    </lineage>
</organism>
<dbReference type="PANTHER" id="PTHR11922">
    <property type="entry name" value="GMP SYNTHASE-RELATED"/>
    <property type="match status" value="1"/>
</dbReference>
<dbReference type="GO" id="GO:0005829">
    <property type="term" value="C:cytosol"/>
    <property type="evidence" value="ECO:0007669"/>
    <property type="project" value="TreeGrafter"/>
</dbReference>
<name>A0A7C9E4Q4_OPUST</name>
<proteinExistence type="predicted"/>
<dbReference type="PANTHER" id="PTHR11922:SF1">
    <property type="entry name" value="ANTHRANILATE PHOSPHORIBOSYLTRANSFERASE"/>
    <property type="match status" value="1"/>
</dbReference>
<protein>
    <submittedName>
        <fullName evidence="1">Uncharacterized protein</fullName>
    </submittedName>
</protein>
<reference evidence="1" key="2">
    <citation type="submission" date="2020-07" db="EMBL/GenBank/DDBJ databases">
        <authorList>
            <person name="Vera ALvarez R."/>
            <person name="Arias-Moreno D.M."/>
            <person name="Jimenez-Jacinto V."/>
            <person name="Jimenez-Bremont J.F."/>
            <person name="Swaminathan K."/>
            <person name="Moose S.P."/>
            <person name="Guerrero-Gonzalez M.L."/>
            <person name="Marino-Ramirez L."/>
            <person name="Landsman D."/>
            <person name="Rodriguez-Kessler M."/>
            <person name="Delgado-Sanchez P."/>
        </authorList>
    </citation>
    <scope>NUCLEOTIDE SEQUENCE</scope>
    <source>
        <tissue evidence="1">Cladode</tissue>
    </source>
</reference>